<dbReference type="GO" id="GO:0008168">
    <property type="term" value="F:methyltransferase activity"/>
    <property type="evidence" value="ECO:0007669"/>
    <property type="project" value="UniProtKB-UniRule"/>
</dbReference>
<dbReference type="GO" id="GO:0032259">
    <property type="term" value="P:methylation"/>
    <property type="evidence" value="ECO:0007669"/>
    <property type="project" value="UniProtKB-KW"/>
</dbReference>
<dbReference type="AlphaFoldDB" id="A0AAV2I7E3"/>
<evidence type="ECO:0000256" key="3">
    <source>
        <dbReference type="ARBA" id="ARBA00022691"/>
    </source>
</evidence>
<feature type="binding site" evidence="4">
    <location>
        <position position="193"/>
    </location>
    <ligand>
        <name>S-adenosyl-L-methionine</name>
        <dbReference type="ChEBI" id="CHEBI:59789"/>
    </ligand>
</feature>
<evidence type="ECO:0000256" key="1">
    <source>
        <dbReference type="ARBA" id="ARBA00022603"/>
    </source>
</evidence>
<protein>
    <recommendedName>
        <fullName evidence="4">S-adenosylmethionine sensor upstream of mTORC1</fullName>
    </recommendedName>
    <alternativeName>
        <fullName evidence="4">Probable methyltransferase BMT2 homolog</fullName>
        <ecNumber evidence="4">2.1.1.-</ecNumber>
    </alternativeName>
</protein>
<keyword evidence="6" id="KW-1185">Reference proteome</keyword>
<dbReference type="InterPro" id="IPR021867">
    <property type="entry name" value="Bmt2/SAMTOR"/>
</dbReference>
<name>A0AAV2I7E3_LYMST</name>
<evidence type="ECO:0000256" key="4">
    <source>
        <dbReference type="HAMAP-Rule" id="MF_03044"/>
    </source>
</evidence>
<gene>
    <name evidence="5" type="ORF">GSLYS_00015483001</name>
</gene>
<reference evidence="5 6" key="1">
    <citation type="submission" date="2024-04" db="EMBL/GenBank/DDBJ databases">
        <authorList>
            <consortium name="Genoscope - CEA"/>
            <person name="William W."/>
        </authorList>
    </citation>
    <scope>NUCLEOTIDE SEQUENCE [LARGE SCALE GENOMIC DNA]</scope>
</reference>
<accession>A0AAV2I7E3</accession>
<proteinExistence type="inferred from homology"/>
<comment type="caution">
    <text evidence="5">The sequence shown here is derived from an EMBL/GenBank/DDBJ whole genome shotgun (WGS) entry which is preliminary data.</text>
</comment>
<evidence type="ECO:0000313" key="6">
    <source>
        <dbReference type="Proteomes" id="UP001497497"/>
    </source>
</evidence>
<dbReference type="InterPro" id="IPR029063">
    <property type="entry name" value="SAM-dependent_MTases_sf"/>
</dbReference>
<evidence type="ECO:0000256" key="2">
    <source>
        <dbReference type="ARBA" id="ARBA00022679"/>
    </source>
</evidence>
<keyword evidence="1 4" id="KW-0489">Methyltransferase</keyword>
<organism evidence="5 6">
    <name type="scientific">Lymnaea stagnalis</name>
    <name type="common">Great pond snail</name>
    <name type="synonym">Helix stagnalis</name>
    <dbReference type="NCBI Taxonomy" id="6523"/>
    <lineage>
        <taxon>Eukaryota</taxon>
        <taxon>Metazoa</taxon>
        <taxon>Spiralia</taxon>
        <taxon>Lophotrochozoa</taxon>
        <taxon>Mollusca</taxon>
        <taxon>Gastropoda</taxon>
        <taxon>Heterobranchia</taxon>
        <taxon>Euthyneura</taxon>
        <taxon>Panpulmonata</taxon>
        <taxon>Hygrophila</taxon>
        <taxon>Lymnaeoidea</taxon>
        <taxon>Lymnaeidae</taxon>
        <taxon>Lymnaea</taxon>
    </lineage>
</organism>
<dbReference type="Gene3D" id="3.40.50.150">
    <property type="entry name" value="Vaccinia Virus protein VP39"/>
    <property type="match status" value="1"/>
</dbReference>
<keyword evidence="2 4" id="KW-0808">Transferase</keyword>
<dbReference type="PANTHER" id="PTHR21008:SF0">
    <property type="entry name" value="S-ADENOSYLMETHIONINE SENSOR UPSTREAM OF MTORC1"/>
    <property type="match status" value="1"/>
</dbReference>
<comment type="similarity">
    <text evidence="4">Belongs to the BMT2 family.</text>
</comment>
<dbReference type="EMBL" id="CAXITT010000456">
    <property type="protein sequence ID" value="CAL1541877.1"/>
    <property type="molecule type" value="Genomic_DNA"/>
</dbReference>
<dbReference type="SUPFAM" id="SSF53335">
    <property type="entry name" value="S-adenosyl-L-methionine-dependent methyltransferases"/>
    <property type="match status" value="1"/>
</dbReference>
<comment type="function">
    <text evidence="4">S-adenosyl-L-methionine-binding protein that acts as an inhibitor of mTORC1 signaling. Acts as a sensor of S-adenosyl-L-methionine to signal methionine sufficiency to mTORC1. Probably also acts as a S-adenosyl-L-methionine-dependent methyltransferase.</text>
</comment>
<keyword evidence="3 4" id="KW-0949">S-adenosyl-L-methionine</keyword>
<sequence>MNQRKECEEAAKSLRAEHEHLASVVKGVHKRLRREYRASSQQHEAVWQQHSQDQASLKLYAEAMFRLATEHWTVYPETRIDWCRKVAREYFLQDGLRIALEKDLKRAKHKKQAEMLSSSKVSDLSKSTQKFVQTSPTDVDVCDEEFDTERSKSRSDACPVVTVPFTCKIRLLDVGSCYNPFLGSEDFDAVGLDLSPAVPTVIQCDFLQLVSSSLPPPSDPLTFDLNTLSSPLQRLPACSFHVVVFSLLLEYLPSPLQRWRCCVTAHGLLAINGLLLVITPDSHSQHRNAPMMKSWKMALESLGFMRWKYEKKDHIHCMAFRKVISKPSLMTRSLDPGTDGTNIQPAEMLYIPQDFNDACYDDVLDKTQKNNEDEDEDDSSNFLSAACELPMYNDDDNY</sequence>
<dbReference type="Proteomes" id="UP001497497">
    <property type="component" value="Unassembled WGS sequence"/>
</dbReference>
<dbReference type="GO" id="GO:1904262">
    <property type="term" value="P:negative regulation of TORC1 signaling"/>
    <property type="evidence" value="ECO:0007669"/>
    <property type="project" value="TreeGrafter"/>
</dbReference>
<dbReference type="HAMAP" id="MF_03044">
    <property type="entry name" value="BMT2"/>
    <property type="match status" value="1"/>
</dbReference>
<evidence type="ECO:0000313" key="5">
    <source>
        <dbReference type="EMBL" id="CAL1541877.1"/>
    </source>
</evidence>
<dbReference type="PANTHER" id="PTHR21008">
    <property type="entry name" value="S-ADENOSYLMETHIONINE SENSOR UPSTREAM OF MTORC1-RELATED"/>
    <property type="match status" value="1"/>
</dbReference>
<dbReference type="EC" id="2.1.1.-" evidence="4"/>
<feature type="binding site" evidence="4">
    <location>
        <position position="175"/>
    </location>
    <ligand>
        <name>S-adenosyl-L-methionine</name>
        <dbReference type="ChEBI" id="CHEBI:59789"/>
    </ligand>
</feature>